<reference evidence="1" key="1">
    <citation type="submission" date="2013-12" db="EMBL/GenBank/DDBJ databases">
        <title>A Varibaculum cambriense genome reconstructed from a premature infant gut community with otherwise low bacterial novelty that shifts toward anaerobic metabolism during the third week of life.</title>
        <authorList>
            <person name="Brown C.T."/>
            <person name="Sharon I."/>
            <person name="Thomas B.C."/>
            <person name="Castelle C.J."/>
            <person name="Morowitz M.J."/>
            <person name="Banfield J.F."/>
        </authorList>
    </citation>
    <scope>NUCLEOTIDE SEQUENCE</scope>
</reference>
<accession>W1XT84</accession>
<protein>
    <submittedName>
        <fullName evidence="1">Uncharacterized protein</fullName>
    </submittedName>
</protein>
<dbReference type="AlphaFoldDB" id="W1XT84"/>
<evidence type="ECO:0000313" key="1">
    <source>
        <dbReference type="EMBL" id="ETJ33442.1"/>
    </source>
</evidence>
<name>W1XT84_9ZZZZ</name>
<proteinExistence type="predicted"/>
<comment type="caution">
    <text evidence="1">The sequence shown here is derived from an EMBL/GenBank/DDBJ whole genome shotgun (WGS) entry which is preliminary data.</text>
</comment>
<gene>
    <name evidence="1" type="ORF">Q604_UNBC12100G0001</name>
</gene>
<dbReference type="Pfam" id="PF05833">
    <property type="entry name" value="NFACT_N"/>
    <property type="match status" value="1"/>
</dbReference>
<feature type="non-terminal residue" evidence="1">
    <location>
        <position position="63"/>
    </location>
</feature>
<sequence length="63" mass="7671">MKTREHELTHQIKLTKENIDYFDNIEQQLKHITVDDIDDIRDELAEQGFMKQRKQSKKKKQSK</sequence>
<organism evidence="1">
    <name type="scientific">human gut metagenome</name>
    <dbReference type="NCBI Taxonomy" id="408170"/>
    <lineage>
        <taxon>unclassified sequences</taxon>
        <taxon>metagenomes</taxon>
        <taxon>organismal metagenomes</taxon>
    </lineage>
</organism>
<dbReference type="EMBL" id="AZMM01012100">
    <property type="protein sequence ID" value="ETJ33442.1"/>
    <property type="molecule type" value="Genomic_DNA"/>
</dbReference>